<dbReference type="OMA" id="GNCVDVS"/>
<dbReference type="InterPro" id="IPR036390">
    <property type="entry name" value="WH_DNA-bd_sf"/>
</dbReference>
<name>A0A8C4Q609_EPTBU</name>
<dbReference type="InterPro" id="IPR039779">
    <property type="entry name" value="RFX-like"/>
</dbReference>
<evidence type="ECO:0000259" key="6">
    <source>
        <dbReference type="PROSITE" id="PS51526"/>
    </source>
</evidence>
<evidence type="ECO:0000256" key="1">
    <source>
        <dbReference type="ARBA" id="ARBA00004123"/>
    </source>
</evidence>
<feature type="compositionally biased region" description="Polar residues" evidence="5">
    <location>
        <begin position="283"/>
        <end position="297"/>
    </location>
</feature>
<dbReference type="GO" id="GO:0000978">
    <property type="term" value="F:RNA polymerase II cis-regulatory region sequence-specific DNA binding"/>
    <property type="evidence" value="ECO:0007669"/>
    <property type="project" value="TreeGrafter"/>
</dbReference>
<dbReference type="Proteomes" id="UP000694388">
    <property type="component" value="Unplaced"/>
</dbReference>
<dbReference type="FunFam" id="1.10.10.10:FF:000128">
    <property type="entry name" value="DNA-binding protein RFX5 isoform X1"/>
    <property type="match status" value="1"/>
</dbReference>
<feature type="region of interest" description="Disordered" evidence="5">
    <location>
        <begin position="310"/>
        <end position="364"/>
    </location>
</feature>
<comment type="similarity">
    <text evidence="4">Belongs to the RFX family.</text>
</comment>
<sequence length="1335" mass="143145">PPAAPRCDRAASVCWPSSCSEYGVECLLEIWCHFGDLTFNYFSFSIKYLKFISVHWSPVPVLCSDTGPVSNNRIDQMRALEWIQAHLEECHETCLPKQQVYNEYKVHCENLSYRVLSAADFGKLMKSVFPNMKARRLGTRGHTYCYSGLRKKSLIHSPFLPRLGIDEKDDVEENADGDGKVWERGEVKRVMAAACSLVCEWAQGMLSRPFNSLLDLSHYLVTSSFVSSKTAPALTIMAASDGNGASTSTSGTTSVDTKLQLQRKLQQTCIRRQQEPRLPSASPGVSSAKQLISSASPVHTADIKRLNTSQHLQHVQQSQLQPQQQQLQQQSQQHQQQQPHQPQQQKVLQSPGATSPCTDRSGKPRYHQILPKLFTSGTGGSLQIASPTMLLAGSSPIKPLGAVGSNLVNVSTISIVTTPSKAAAVAVGSTPERSPVRILDAGSKLGVAALINGGACRLSSESHYKVRSQTPGADGKSPGERCKVLRGKETKCLGQSSEANRQAQIKCENGGGSRLELCSEVVSHAVAPWGTRNVLVASNFPENLEQSIPKLGTESSPENIGLVKETNKSVGINSLVNGDVVKNGNVKLARTRSIGAAAKKPRVRTARKRLAPLTTVAHDEPSAKRSVNAQDELPHKVVAEAVVSQGSLNIEEINSRETHCSCEKQSDVSSGPGSFLNQLPFDFACSQHQCTDDSSSASAQTPQSGFVVSLLASDNTTEQVPIKAEGFQEQQRQGQPHHEEQQQQLGREAPDNNGTVMEQAQTQWTFGKQDQLSEIGSTSSYLDSVDDRSIVEELIKLEEMQMNAGGHLGMANQVDDCISPHGSMVHSVTVGAGGQTALVLYHSFSEAAGGTPVPSATLSPTQEVDGILQPNCSHPDSHLLMTTPVAESPLCGGSSCQVTPAGTPLSSCSSSIPPSPVDGRHNFFTPIHSGGGGHAVNVVLGPTKPMQRPTATLPNKVAGQVEWLGLANGSMAMGRPPPTENKFHKSHAFAVSAQSQMRPYRQGSEQVSNNTVPHDTVTTLPTQNHNHQQQQQIPLMNNGVVASVELQEAFAVPAPLDGKCGGNLNLTQTYRCQHSPAAQRQRTLSGSNSSSRGRPRLSTGALASPYNPEVHKAVLCAQHQQQTITPTRHKIDCVLLSKLDNPTSDFGRGMGINNASDTFTARRNLTELLESAPLLDGPSSLHSPSPLSFKPGYYGSSEDNIGLPYVPSASNMTSPSFPHDPSADFMTLQSQMNGGEKSTQVGATLTGGGSNGMVPSQGAAAAPFSDVKIPTEELGNMVDLHFPEFEAADFLLERCRGDAAAAEEVLKDIMGNESILQEICNEGDVMSPLVQPAAY</sequence>
<dbReference type="Ensembl" id="ENSEBUT00000011147.1">
    <property type="protein sequence ID" value="ENSEBUP00000010597.1"/>
    <property type="gene ID" value="ENSEBUG00000006812.1"/>
</dbReference>
<organism evidence="7 8">
    <name type="scientific">Eptatretus burgeri</name>
    <name type="common">Inshore hagfish</name>
    <dbReference type="NCBI Taxonomy" id="7764"/>
    <lineage>
        <taxon>Eukaryota</taxon>
        <taxon>Metazoa</taxon>
        <taxon>Chordata</taxon>
        <taxon>Craniata</taxon>
        <taxon>Vertebrata</taxon>
        <taxon>Cyclostomata</taxon>
        <taxon>Myxini</taxon>
        <taxon>Myxiniformes</taxon>
        <taxon>Myxinidae</taxon>
        <taxon>Eptatretinae</taxon>
        <taxon>Eptatretus</taxon>
    </lineage>
</organism>
<protein>
    <submittedName>
        <fullName evidence="7">Regulatory factor X7a</fullName>
    </submittedName>
</protein>
<evidence type="ECO:0000313" key="7">
    <source>
        <dbReference type="Ensembl" id="ENSEBUP00000010597.1"/>
    </source>
</evidence>
<evidence type="ECO:0000313" key="8">
    <source>
        <dbReference type="Proteomes" id="UP000694388"/>
    </source>
</evidence>
<feature type="region of interest" description="Disordered" evidence="5">
    <location>
        <begin position="727"/>
        <end position="753"/>
    </location>
</feature>
<dbReference type="GO" id="GO:0000981">
    <property type="term" value="F:DNA-binding transcription factor activity, RNA polymerase II-specific"/>
    <property type="evidence" value="ECO:0007669"/>
    <property type="project" value="TreeGrafter"/>
</dbReference>
<keyword evidence="8" id="KW-1185">Reference proteome</keyword>
<reference evidence="7" key="1">
    <citation type="submission" date="2025-08" db="UniProtKB">
        <authorList>
            <consortium name="Ensembl"/>
        </authorList>
    </citation>
    <scope>IDENTIFICATION</scope>
</reference>
<feature type="compositionally biased region" description="Low complexity" evidence="5">
    <location>
        <begin position="1080"/>
        <end position="1098"/>
    </location>
</feature>
<dbReference type="Pfam" id="PF02257">
    <property type="entry name" value="RFX_DNA_binding"/>
    <property type="match status" value="1"/>
</dbReference>
<keyword evidence="2" id="KW-0238">DNA-binding</keyword>
<proteinExistence type="inferred from homology"/>
<dbReference type="PANTHER" id="PTHR12619:SF21">
    <property type="entry name" value="RFX-TYPE WINGED-HELIX DOMAIN-CONTAINING PROTEIN"/>
    <property type="match status" value="1"/>
</dbReference>
<feature type="region of interest" description="Disordered" evidence="5">
    <location>
        <begin position="269"/>
        <end position="297"/>
    </location>
</feature>
<evidence type="ECO:0000256" key="3">
    <source>
        <dbReference type="ARBA" id="ARBA00023242"/>
    </source>
</evidence>
<feature type="region of interest" description="Disordered" evidence="5">
    <location>
        <begin position="1074"/>
        <end position="1104"/>
    </location>
</feature>
<evidence type="ECO:0000256" key="4">
    <source>
        <dbReference type="ARBA" id="ARBA00061114"/>
    </source>
</evidence>
<feature type="domain" description="RFX-type winged-helix" evidence="6">
    <location>
        <begin position="79"/>
        <end position="153"/>
    </location>
</feature>
<dbReference type="SUPFAM" id="SSF46785">
    <property type="entry name" value="Winged helix' DNA-binding domain"/>
    <property type="match status" value="1"/>
</dbReference>
<dbReference type="PANTHER" id="PTHR12619">
    <property type="entry name" value="RFX TRANSCRIPTION FACTOR FAMILY"/>
    <property type="match status" value="1"/>
</dbReference>
<feature type="compositionally biased region" description="Low complexity" evidence="5">
    <location>
        <begin position="310"/>
        <end position="351"/>
    </location>
</feature>
<dbReference type="GO" id="GO:0005634">
    <property type="term" value="C:nucleus"/>
    <property type="evidence" value="ECO:0007669"/>
    <property type="project" value="UniProtKB-SubCell"/>
</dbReference>
<dbReference type="PROSITE" id="PS51526">
    <property type="entry name" value="RFX_DBD"/>
    <property type="match status" value="1"/>
</dbReference>
<dbReference type="GeneTree" id="ENSGT01050000244970"/>
<dbReference type="InterPro" id="IPR003150">
    <property type="entry name" value="DNA-bd_RFX"/>
</dbReference>
<accession>A0A8C4Q609</accession>
<dbReference type="InterPro" id="IPR036388">
    <property type="entry name" value="WH-like_DNA-bd_sf"/>
</dbReference>
<keyword evidence="3" id="KW-0539">Nucleus</keyword>
<reference evidence="7" key="2">
    <citation type="submission" date="2025-09" db="UniProtKB">
        <authorList>
            <consortium name="Ensembl"/>
        </authorList>
    </citation>
    <scope>IDENTIFICATION</scope>
</reference>
<dbReference type="Gene3D" id="1.10.10.10">
    <property type="entry name" value="Winged helix-like DNA-binding domain superfamily/Winged helix DNA-binding domain"/>
    <property type="match status" value="1"/>
</dbReference>
<comment type="subcellular location">
    <subcellularLocation>
        <location evidence="1">Nucleus</location>
    </subcellularLocation>
</comment>
<evidence type="ECO:0000256" key="5">
    <source>
        <dbReference type="SAM" id="MobiDB-lite"/>
    </source>
</evidence>
<evidence type="ECO:0000256" key="2">
    <source>
        <dbReference type="ARBA" id="ARBA00023125"/>
    </source>
</evidence>